<feature type="compositionally biased region" description="Basic and acidic residues" evidence="6">
    <location>
        <begin position="66"/>
        <end position="75"/>
    </location>
</feature>
<protein>
    <submittedName>
        <fullName evidence="8">Myosin heavy chain kinase c-like protein</fullName>
    </submittedName>
</protein>
<dbReference type="InterPro" id="IPR051852">
    <property type="entry name" value="Alpha-type_PK"/>
</dbReference>
<dbReference type="PANTHER" id="PTHR45992:SF2">
    <property type="entry name" value="EUKARYOTIC ELONGATION FACTOR 2 KINASE"/>
    <property type="match status" value="1"/>
</dbReference>
<keyword evidence="1" id="KW-0723">Serine/threonine-protein kinase</keyword>
<dbReference type="VEuPathDB" id="TriTrypDB:LtaPh_2507200"/>
<dbReference type="PANTHER" id="PTHR45992">
    <property type="entry name" value="EUKARYOTIC ELONGATION FACTOR 2 KINASE-RELATED"/>
    <property type="match status" value="1"/>
</dbReference>
<feature type="domain" description="Alpha-type protein kinase" evidence="7">
    <location>
        <begin position="588"/>
        <end position="790"/>
    </location>
</feature>
<keyword evidence="9" id="KW-1185">Reference proteome</keyword>
<dbReference type="InterPro" id="IPR004166">
    <property type="entry name" value="a-kinase_dom"/>
</dbReference>
<proteinExistence type="predicted"/>
<dbReference type="GO" id="GO:0004674">
    <property type="term" value="F:protein serine/threonine kinase activity"/>
    <property type="evidence" value="ECO:0007669"/>
    <property type="project" value="UniProtKB-KW"/>
</dbReference>
<dbReference type="CDD" id="cd16968">
    <property type="entry name" value="Alpha_kinase_MHCK_like"/>
    <property type="match status" value="1"/>
</dbReference>
<feature type="compositionally biased region" description="Basic and acidic residues" evidence="6">
    <location>
        <begin position="28"/>
        <end position="41"/>
    </location>
</feature>
<name>A0A640KIM5_LEITA</name>
<gene>
    <name evidence="8" type="ORF">LtaPh_2507200</name>
</gene>
<feature type="region of interest" description="Disordered" evidence="6">
    <location>
        <begin position="466"/>
        <end position="492"/>
    </location>
</feature>
<evidence type="ECO:0000256" key="6">
    <source>
        <dbReference type="SAM" id="MobiDB-lite"/>
    </source>
</evidence>
<organism evidence="8 9">
    <name type="scientific">Leishmania tarentolae</name>
    <name type="common">Sauroleishmania tarentolae</name>
    <dbReference type="NCBI Taxonomy" id="5689"/>
    <lineage>
        <taxon>Eukaryota</taxon>
        <taxon>Discoba</taxon>
        <taxon>Euglenozoa</taxon>
        <taxon>Kinetoplastea</taxon>
        <taxon>Metakinetoplastina</taxon>
        <taxon>Trypanosomatida</taxon>
        <taxon>Trypanosomatidae</taxon>
        <taxon>Leishmaniinae</taxon>
        <taxon>Leishmania</taxon>
        <taxon>lizard Leishmania</taxon>
    </lineage>
</organism>
<dbReference type="OrthoDB" id="301415at2759"/>
<feature type="compositionally biased region" description="Basic residues" evidence="6">
    <location>
        <begin position="1146"/>
        <end position="1158"/>
    </location>
</feature>
<dbReference type="InterPro" id="IPR011009">
    <property type="entry name" value="Kinase-like_dom_sf"/>
</dbReference>
<evidence type="ECO:0000256" key="5">
    <source>
        <dbReference type="ARBA" id="ARBA00022840"/>
    </source>
</evidence>
<keyword evidence="2" id="KW-0808">Transferase</keyword>
<feature type="region of interest" description="Disordered" evidence="6">
    <location>
        <begin position="385"/>
        <end position="442"/>
    </location>
</feature>
<evidence type="ECO:0000256" key="2">
    <source>
        <dbReference type="ARBA" id="ARBA00022679"/>
    </source>
</evidence>
<dbReference type="SUPFAM" id="SSF56112">
    <property type="entry name" value="Protein kinase-like (PK-like)"/>
    <property type="match status" value="1"/>
</dbReference>
<feature type="region of interest" description="Disordered" evidence="6">
    <location>
        <begin position="871"/>
        <end position="912"/>
    </location>
</feature>
<feature type="compositionally biased region" description="Polar residues" evidence="6">
    <location>
        <begin position="408"/>
        <end position="437"/>
    </location>
</feature>
<evidence type="ECO:0000256" key="3">
    <source>
        <dbReference type="ARBA" id="ARBA00022741"/>
    </source>
</evidence>
<dbReference type="GO" id="GO:0031037">
    <property type="term" value="P:myosin II filament disassembly"/>
    <property type="evidence" value="ECO:0007669"/>
    <property type="project" value="TreeGrafter"/>
</dbReference>
<dbReference type="Proteomes" id="UP000419144">
    <property type="component" value="Unassembled WGS sequence"/>
</dbReference>
<dbReference type="Gene3D" id="3.20.200.10">
    <property type="entry name" value="MHCK/EF2 kinase"/>
    <property type="match status" value="1"/>
</dbReference>
<dbReference type="EMBL" id="BLBS01000034">
    <property type="protein sequence ID" value="GET89158.1"/>
    <property type="molecule type" value="Genomic_DNA"/>
</dbReference>
<feature type="region of interest" description="Disordered" evidence="6">
    <location>
        <begin position="352"/>
        <end position="372"/>
    </location>
</feature>
<feature type="region of interest" description="Disordered" evidence="6">
    <location>
        <begin position="284"/>
        <end position="312"/>
    </location>
</feature>
<feature type="compositionally biased region" description="Low complexity" evidence="6">
    <location>
        <begin position="897"/>
        <end position="912"/>
    </location>
</feature>
<keyword evidence="5" id="KW-0067">ATP-binding</keyword>
<keyword evidence="3" id="KW-0547">Nucleotide-binding</keyword>
<dbReference type="GO" id="GO:0005524">
    <property type="term" value="F:ATP binding"/>
    <property type="evidence" value="ECO:0007669"/>
    <property type="project" value="UniProtKB-KW"/>
</dbReference>
<evidence type="ECO:0000256" key="4">
    <source>
        <dbReference type="ARBA" id="ARBA00022777"/>
    </source>
</evidence>
<dbReference type="SMART" id="SM00811">
    <property type="entry name" value="Alpha_kinase"/>
    <property type="match status" value="1"/>
</dbReference>
<evidence type="ECO:0000259" key="7">
    <source>
        <dbReference type="PROSITE" id="PS51158"/>
    </source>
</evidence>
<feature type="compositionally biased region" description="Basic residues" evidence="6">
    <location>
        <begin position="42"/>
        <end position="57"/>
    </location>
</feature>
<dbReference type="GO" id="GO:1903013">
    <property type="term" value="P:response to differentiation-inducing factor 1"/>
    <property type="evidence" value="ECO:0007669"/>
    <property type="project" value="TreeGrafter"/>
</dbReference>
<keyword evidence="4" id="KW-0418">Kinase</keyword>
<feature type="region of interest" description="Disordered" evidence="6">
    <location>
        <begin position="1134"/>
        <end position="1158"/>
    </location>
</feature>
<dbReference type="PROSITE" id="PS51158">
    <property type="entry name" value="ALPHA_KINASE"/>
    <property type="match status" value="1"/>
</dbReference>
<sequence length="1158" mass="122329">MDGEALKAAGHKSESALARKRERKRQLKHEEMKDMPSEERRRYKAEHQRRRAAKKAMRFLVASTSPHRERGDHGDCSSSKAHHSGDPSPPESRVPVPTEGALNQPPALSFSPELPEPSAVATTGVAHPDAKTASSRTEKPSPNSEVENSVPCLDDRPSLENLAETLSRQVFSSTCSVPNNALGSGGSSLLKALQGRRCTSASDGAPALPSRALPSTLISSTIAPFRRRFFSDTANRPQSQGGADCSVHVSSGTLTNVGCPKAHLQAYDADVEGFGLERDAAFQANGGNTDSYDDGESRGPLSRPPMEESDVILGVSPGRSSMSNRDMLSLAPHLPASAAGSGTAAILELKQQQEVQQRPQLHSPTAGTLPPSTLVSMVNTRDDVASPDVSKASSITASAPEGGVDPCQRSSLPLRTGVEASQSAEPGLNQLRTSNAVTGPAANGMPAKSVTSSCCSAYSPSCTKVREPAEAKTAKSAVGGKGSDAGQNDPTPAAAASAAVAVARKAVQSLSSSCSSFRSRSSDDESADGSSVYSYSSYSSSGSLVPEVLPLVEDCTVPPPVAAFSDLKYRYSCVQQLRSYAEPAIIHEWNLTEGCWGRVETSVVLSPQPFSKGNMRASYYMIDMGRLNCLLVAKRYLKSNVRDDQYFDDVSMHSIAGHWARVFNMMHPPKEVRFVPAAVMILPKRNPPLIMAMEPQLTGKFVKYNNNCGYVRRKARWTPQAFSHFTYHASDHELMVVDIQGVDDYYTDPQILSPDGEGYGRGNLGKEGIQRFLESHRCNEVCRAVGLPPLRRNSKGAVITPLASSGSGRSSAGPGSPVIKDRLTTAVPCASGLKEERLPPKAFMLARRASSGNSPCLEPNGAPLSLRQSSEAAQVLAPAPPPRQTLHRGSRPPSPLSPEASPSALTPSALPHSVVPVPNYGVKYVRYPRQALIRPQSQYFVSTVAGGLMAVPQQGSGMPNGYGNGGPFSPLHMYSTANEQSAGKVGGAQAGGSAGAPSSMVAVGHTGVSTPPQGAVIMAVPLLRPPAGARPGYGGAQSNVGPEGFHLLSAQRSGESAGSLHQTPHLWSGGTANLGGGMPSFYPHPPVTSTVGSPTGRCGSHQSSFAAVAPTMPSAEEAAMLNSAQLRRQSFSRQPVFSAVEEAPKKSKSRYHRHPHLH</sequence>
<feature type="compositionally biased region" description="Polar residues" evidence="6">
    <location>
        <begin position="132"/>
        <end position="147"/>
    </location>
</feature>
<feature type="region of interest" description="Disordered" evidence="6">
    <location>
        <begin position="800"/>
        <end position="820"/>
    </location>
</feature>
<feature type="region of interest" description="Disordered" evidence="6">
    <location>
        <begin position="1"/>
        <end position="156"/>
    </location>
</feature>
<feature type="compositionally biased region" description="Low complexity" evidence="6">
    <location>
        <begin position="803"/>
        <end position="817"/>
    </location>
</feature>
<evidence type="ECO:0000313" key="8">
    <source>
        <dbReference type="EMBL" id="GET89158.1"/>
    </source>
</evidence>
<evidence type="ECO:0000256" key="1">
    <source>
        <dbReference type="ARBA" id="ARBA00022527"/>
    </source>
</evidence>
<dbReference type="AlphaFoldDB" id="A0A640KIM5"/>
<reference evidence="8" key="1">
    <citation type="submission" date="2019-11" db="EMBL/GenBank/DDBJ databases">
        <title>Leishmania tarentolae CDS.</title>
        <authorList>
            <person name="Goto Y."/>
            <person name="Yamagishi J."/>
        </authorList>
    </citation>
    <scope>NUCLEOTIDE SEQUENCE [LARGE SCALE GENOMIC DNA]</scope>
    <source>
        <strain evidence="8">Parrot Tar II</strain>
    </source>
</reference>
<accession>A0A640KIM5</accession>
<comment type="caution">
    <text evidence="8">The sequence shown here is derived from an EMBL/GenBank/DDBJ whole genome shotgun (WGS) entry which is preliminary data.</text>
</comment>
<dbReference type="Gene3D" id="3.30.200.20">
    <property type="entry name" value="Phosphorylase Kinase, domain 1"/>
    <property type="match status" value="2"/>
</dbReference>
<dbReference type="Pfam" id="PF02816">
    <property type="entry name" value="Alpha_kinase"/>
    <property type="match status" value="1"/>
</dbReference>
<evidence type="ECO:0000313" key="9">
    <source>
        <dbReference type="Proteomes" id="UP000419144"/>
    </source>
</evidence>